<dbReference type="Proteomes" id="UP000250028">
    <property type="component" value="Unassembled WGS sequence"/>
</dbReference>
<dbReference type="GO" id="GO:0015408">
    <property type="term" value="F:ABC-type ferric iron transporter activity"/>
    <property type="evidence" value="ECO:0007669"/>
    <property type="project" value="InterPro"/>
</dbReference>
<dbReference type="EC" id="7.6.2.9" evidence="9"/>
<dbReference type="PANTHER" id="PTHR42781:SF4">
    <property type="entry name" value="SPERMIDINE_PUTRESCINE IMPORT ATP-BINDING PROTEIN POTA"/>
    <property type="match status" value="1"/>
</dbReference>
<dbReference type="PANTHER" id="PTHR42781">
    <property type="entry name" value="SPERMIDINE/PUTRESCINE IMPORT ATP-BINDING PROTEIN POTA"/>
    <property type="match status" value="1"/>
</dbReference>
<keyword evidence="1" id="KW-0813">Transport</keyword>
<evidence type="ECO:0000256" key="8">
    <source>
        <dbReference type="ARBA" id="ARBA00023136"/>
    </source>
</evidence>
<evidence type="ECO:0000256" key="4">
    <source>
        <dbReference type="ARBA" id="ARBA00022741"/>
    </source>
</evidence>
<dbReference type="InterPro" id="IPR015853">
    <property type="entry name" value="ABC_transpr_FbpC"/>
</dbReference>
<dbReference type="PROSITE" id="PS50893">
    <property type="entry name" value="ABC_TRANSPORTER_2"/>
    <property type="match status" value="1"/>
</dbReference>
<keyword evidence="5 11" id="KW-0067">ATP-binding</keyword>
<evidence type="ECO:0000256" key="2">
    <source>
        <dbReference type="ARBA" id="ARBA00022475"/>
    </source>
</evidence>
<keyword evidence="8" id="KW-0472">Membrane</keyword>
<dbReference type="EMBL" id="UESZ01000001">
    <property type="protein sequence ID" value="SSA35604.1"/>
    <property type="molecule type" value="Genomic_DNA"/>
</dbReference>
<dbReference type="InterPro" id="IPR017871">
    <property type="entry name" value="ABC_transporter-like_CS"/>
</dbReference>
<dbReference type="InterPro" id="IPR050093">
    <property type="entry name" value="ABC_SmlMolc_Importer"/>
</dbReference>
<dbReference type="Gene3D" id="3.40.50.300">
    <property type="entry name" value="P-loop containing nucleotide triphosphate hydrolases"/>
    <property type="match status" value="1"/>
</dbReference>
<keyword evidence="6" id="KW-0408">Iron</keyword>
<dbReference type="InterPro" id="IPR003593">
    <property type="entry name" value="AAA+_ATPase"/>
</dbReference>
<evidence type="ECO:0000256" key="6">
    <source>
        <dbReference type="ARBA" id="ARBA00023004"/>
    </source>
</evidence>
<reference evidence="12" key="1">
    <citation type="submission" date="2016-10" db="EMBL/GenBank/DDBJ databases">
        <authorList>
            <person name="Varghese N."/>
            <person name="Submissions S."/>
        </authorList>
    </citation>
    <scope>NUCLEOTIDE SEQUENCE [LARGE SCALE GENOMIC DNA]</scope>
    <source>
        <strain evidence="12">DSM 22951</strain>
    </source>
</reference>
<sequence length="335" mass="35286">MSGLEVRDVSVAFDQTRALDDVSLEVGTGRILAVLGPSGCGKSTLLRVIAGLQQPDRGRVLFDGQDITRVPTHRRGFALMFQDGQLFDHLSVGANVAYPQRRQGVSRRDANARADELLDVVGLAGFARRSPRTLSGGQQQRVALARALAAEPRLLLLDEPLSALDRDLRERLAVDLRQILTATGTTALLVTHDHGEAFTLADDAVLLRAGRVVQHGAVADLWRDPVDEDAARFLGYRTVLTGEPAIVVRRVLGVAGDGPVALRRGALRVSSGAGQLTGIAGRSAYGADEVTVEVDVPGLGGLPVAADVAPPPGASVGIDVLPAQVALLTVHRTAT</sequence>
<dbReference type="OrthoDB" id="3180400at2"/>
<dbReference type="CDD" id="cd03259">
    <property type="entry name" value="ABC_Carb_Solutes_like"/>
    <property type="match status" value="1"/>
</dbReference>
<dbReference type="Pfam" id="PF00005">
    <property type="entry name" value="ABC_tran"/>
    <property type="match status" value="1"/>
</dbReference>
<dbReference type="GO" id="GO:0005524">
    <property type="term" value="F:ATP binding"/>
    <property type="evidence" value="ECO:0007669"/>
    <property type="project" value="UniProtKB-KW"/>
</dbReference>
<keyword evidence="3" id="KW-0410">Iron transport</keyword>
<evidence type="ECO:0000256" key="9">
    <source>
        <dbReference type="ARBA" id="ARBA00066388"/>
    </source>
</evidence>
<dbReference type="InterPro" id="IPR027417">
    <property type="entry name" value="P-loop_NTPase"/>
</dbReference>
<evidence type="ECO:0000256" key="7">
    <source>
        <dbReference type="ARBA" id="ARBA00023065"/>
    </source>
</evidence>
<keyword evidence="2" id="KW-1003">Cell membrane</keyword>
<evidence type="ECO:0000256" key="5">
    <source>
        <dbReference type="ARBA" id="ARBA00022840"/>
    </source>
</evidence>
<evidence type="ECO:0000313" key="11">
    <source>
        <dbReference type="EMBL" id="SSA35604.1"/>
    </source>
</evidence>
<name>A0A2Y8ZUB2_9MICO</name>
<dbReference type="SUPFAM" id="SSF52540">
    <property type="entry name" value="P-loop containing nucleoside triphosphate hydrolases"/>
    <property type="match status" value="1"/>
</dbReference>
<feature type="domain" description="ABC transporter" evidence="10">
    <location>
        <begin position="4"/>
        <end position="234"/>
    </location>
</feature>
<dbReference type="FunFam" id="3.40.50.300:FF:000425">
    <property type="entry name" value="Probable ABC transporter, ATP-binding subunit"/>
    <property type="match status" value="1"/>
</dbReference>
<dbReference type="SMART" id="SM00382">
    <property type="entry name" value="AAA"/>
    <property type="match status" value="1"/>
</dbReference>
<evidence type="ECO:0000256" key="1">
    <source>
        <dbReference type="ARBA" id="ARBA00022448"/>
    </source>
</evidence>
<dbReference type="GO" id="GO:0016887">
    <property type="term" value="F:ATP hydrolysis activity"/>
    <property type="evidence" value="ECO:0007669"/>
    <property type="project" value="InterPro"/>
</dbReference>
<evidence type="ECO:0000259" key="10">
    <source>
        <dbReference type="PROSITE" id="PS50893"/>
    </source>
</evidence>
<gene>
    <name evidence="11" type="ORF">SAMN04489750_2971</name>
</gene>
<proteinExistence type="predicted"/>
<keyword evidence="4" id="KW-0547">Nucleotide-binding</keyword>
<keyword evidence="7" id="KW-0406">Ion transport</keyword>
<dbReference type="GO" id="GO:0016020">
    <property type="term" value="C:membrane"/>
    <property type="evidence" value="ECO:0007669"/>
    <property type="project" value="InterPro"/>
</dbReference>
<dbReference type="GO" id="GO:0015418">
    <property type="term" value="F:ABC-type quaternary ammonium compound transporting activity"/>
    <property type="evidence" value="ECO:0007669"/>
    <property type="project" value="UniProtKB-EC"/>
</dbReference>
<keyword evidence="12" id="KW-1185">Reference proteome</keyword>
<dbReference type="PROSITE" id="PS00211">
    <property type="entry name" value="ABC_TRANSPORTER_1"/>
    <property type="match status" value="1"/>
</dbReference>
<evidence type="ECO:0000313" key="12">
    <source>
        <dbReference type="Proteomes" id="UP000250028"/>
    </source>
</evidence>
<protein>
    <recommendedName>
        <fullName evidence="9">ABC-type quaternary amine transporter</fullName>
        <ecNumber evidence="9">7.6.2.9</ecNumber>
    </recommendedName>
</protein>
<evidence type="ECO:0000256" key="3">
    <source>
        <dbReference type="ARBA" id="ARBA00022496"/>
    </source>
</evidence>
<dbReference type="InterPro" id="IPR003439">
    <property type="entry name" value="ABC_transporter-like_ATP-bd"/>
</dbReference>
<organism evidence="11 12">
    <name type="scientific">Branchiibius hedensis</name>
    <dbReference type="NCBI Taxonomy" id="672460"/>
    <lineage>
        <taxon>Bacteria</taxon>
        <taxon>Bacillati</taxon>
        <taxon>Actinomycetota</taxon>
        <taxon>Actinomycetes</taxon>
        <taxon>Micrococcales</taxon>
        <taxon>Dermacoccaceae</taxon>
        <taxon>Branchiibius</taxon>
    </lineage>
</organism>
<dbReference type="RefSeq" id="WP_109686989.1">
    <property type="nucleotide sequence ID" value="NZ_QGDN01000001.1"/>
</dbReference>
<accession>A0A2Y8ZUB2</accession>
<dbReference type="AlphaFoldDB" id="A0A2Y8ZUB2"/>